<gene>
    <name evidence="1" type="ORF">BEH84_04067</name>
</gene>
<protein>
    <submittedName>
        <fullName evidence="1">Uncharacterized protein</fullName>
    </submittedName>
</protein>
<dbReference type="Proteomes" id="UP000095003">
    <property type="component" value="Unassembled WGS sequence"/>
</dbReference>
<name>A0A1E3ALV3_9FIRM</name>
<organism evidence="1 2">
    <name type="scientific">Eisenbergiella tayi</name>
    <dbReference type="NCBI Taxonomy" id="1432052"/>
    <lineage>
        <taxon>Bacteria</taxon>
        <taxon>Bacillati</taxon>
        <taxon>Bacillota</taxon>
        <taxon>Clostridia</taxon>
        <taxon>Lachnospirales</taxon>
        <taxon>Lachnospiraceae</taxon>
        <taxon>Eisenbergiella</taxon>
    </lineage>
</organism>
<evidence type="ECO:0000313" key="2">
    <source>
        <dbReference type="Proteomes" id="UP000095003"/>
    </source>
</evidence>
<dbReference type="AlphaFoldDB" id="A0A1E3ALV3"/>
<dbReference type="GeneID" id="93302029"/>
<proteinExistence type="predicted"/>
<evidence type="ECO:0000313" key="1">
    <source>
        <dbReference type="EMBL" id="ODM09700.1"/>
    </source>
</evidence>
<sequence>MNELLLSKGIVLQSGEISKDKINLVAGAITQPFVEMVWLTTGGDMETINRLTDILVTMNTPADRDKLFKIIKTLYGLMCLPFFEEAKPMGADPDILEYFIFSFTTDFGEAMQDLIADEVE</sequence>
<dbReference type="RefSeq" id="WP_069158177.1">
    <property type="nucleotide sequence ID" value="NZ_DBFYTC010000166.1"/>
</dbReference>
<accession>A0A1E3ALV3</accession>
<dbReference type="EMBL" id="MCGI01000004">
    <property type="protein sequence ID" value="ODM09700.1"/>
    <property type="molecule type" value="Genomic_DNA"/>
</dbReference>
<comment type="caution">
    <text evidence="1">The sequence shown here is derived from an EMBL/GenBank/DDBJ whole genome shotgun (WGS) entry which is preliminary data.</text>
</comment>
<dbReference type="PATRIC" id="fig|1432052.3.peg.4505"/>
<reference evidence="1 2" key="1">
    <citation type="submission" date="2016-07" db="EMBL/GenBank/DDBJ databases">
        <title>Characterization of isolates of Eisenbergiella tayi derived from blood cultures, using whole genome sequencing.</title>
        <authorList>
            <person name="Burdz T."/>
            <person name="Wiebe D."/>
            <person name="Huynh C."/>
            <person name="Bernard K."/>
        </authorList>
    </citation>
    <scope>NUCLEOTIDE SEQUENCE [LARGE SCALE GENOMIC DNA]</scope>
    <source>
        <strain evidence="1 2">NML 120489</strain>
    </source>
</reference>